<name>A0A915CX46_9BILA</name>
<accession>A0A915CX46</accession>
<dbReference type="AlphaFoldDB" id="A0A915CX46"/>
<proteinExistence type="predicted"/>
<organism evidence="2 3">
    <name type="scientific">Ditylenchus dipsaci</name>
    <dbReference type="NCBI Taxonomy" id="166011"/>
    <lineage>
        <taxon>Eukaryota</taxon>
        <taxon>Metazoa</taxon>
        <taxon>Ecdysozoa</taxon>
        <taxon>Nematoda</taxon>
        <taxon>Chromadorea</taxon>
        <taxon>Rhabditida</taxon>
        <taxon>Tylenchina</taxon>
        <taxon>Tylenchomorpha</taxon>
        <taxon>Sphaerularioidea</taxon>
        <taxon>Anguinidae</taxon>
        <taxon>Anguininae</taxon>
        <taxon>Ditylenchus</taxon>
    </lineage>
</organism>
<reference evidence="3" key="1">
    <citation type="submission" date="2022-11" db="UniProtKB">
        <authorList>
            <consortium name="WormBaseParasite"/>
        </authorList>
    </citation>
    <scope>IDENTIFICATION</scope>
</reference>
<keyword evidence="2" id="KW-1185">Reference proteome</keyword>
<evidence type="ECO:0000313" key="2">
    <source>
        <dbReference type="Proteomes" id="UP000887574"/>
    </source>
</evidence>
<protein>
    <submittedName>
        <fullName evidence="3">Uncharacterized protein</fullName>
    </submittedName>
</protein>
<feature type="region of interest" description="Disordered" evidence="1">
    <location>
        <begin position="116"/>
        <end position="148"/>
    </location>
</feature>
<feature type="compositionally biased region" description="Basic and acidic residues" evidence="1">
    <location>
        <begin position="137"/>
        <end position="148"/>
    </location>
</feature>
<sequence length="148" mass="16578">MGDTEKEELMTKWKSVCQMCTSGSEAKFVTRSDLLKIGFGDAYQRISTEFDTNGISKEIAKNLPFGVKSRNTDMETEGRVTEHTDCEAKDHKRIKIGRAPVQEVVSRWISARPWTETARHDTVYSEASPEPVSHGGSEAERSQEPAVK</sequence>
<evidence type="ECO:0000313" key="3">
    <source>
        <dbReference type="WBParaSite" id="jg13094"/>
    </source>
</evidence>
<evidence type="ECO:0000256" key="1">
    <source>
        <dbReference type="SAM" id="MobiDB-lite"/>
    </source>
</evidence>
<dbReference type="WBParaSite" id="jg13094">
    <property type="protein sequence ID" value="jg13094"/>
    <property type="gene ID" value="jg13094"/>
</dbReference>
<dbReference type="Proteomes" id="UP000887574">
    <property type="component" value="Unplaced"/>
</dbReference>